<dbReference type="Gene3D" id="3.30.420.10">
    <property type="entry name" value="Ribonuclease H-like superfamily/Ribonuclease H"/>
    <property type="match status" value="1"/>
</dbReference>
<sequence length="307" mass="36230">MKQWSVIQRSWCVQHYFQTRSFKKIREEFLHRFDVQKAPCKSRLQDWVKKFQTEGTVNYLNCKSDVRESHSGRKTLRNQTVISNVRDSVAQSPKRSTRKRAQCLGLSRTTLQRVLEYDLYLFPYKIQTHQMLKHAGELRRKEMTTVLMEKIESTKSFLSHLWTTDEAYFHLDVQVNSKNNIFWGSSRPDEVNGTPLHSQKVTVWCALSMKGIIGPLFFEESGQTVTVTKERYVDVLNKFWNELETRYHAYIPKSWFQQDGATPHTANITINWLKEHFKHRVVSKRCEIGWPPYSPDLSPPDFFYGAI</sequence>
<dbReference type="Proteomes" id="UP001165289">
    <property type="component" value="Unassembled WGS sequence"/>
</dbReference>
<evidence type="ECO:0000313" key="2">
    <source>
        <dbReference type="EMBL" id="KAI6648080.1"/>
    </source>
</evidence>
<dbReference type="AlphaFoldDB" id="A0AAV7JI06"/>
<organism evidence="2 3">
    <name type="scientific">Oopsacas minuta</name>
    <dbReference type="NCBI Taxonomy" id="111878"/>
    <lineage>
        <taxon>Eukaryota</taxon>
        <taxon>Metazoa</taxon>
        <taxon>Porifera</taxon>
        <taxon>Hexactinellida</taxon>
        <taxon>Hexasterophora</taxon>
        <taxon>Lyssacinosida</taxon>
        <taxon>Leucopsacidae</taxon>
        <taxon>Oopsacas</taxon>
    </lineage>
</organism>
<dbReference type="InterPro" id="IPR032135">
    <property type="entry name" value="DUF4817"/>
</dbReference>
<dbReference type="Pfam" id="PF16087">
    <property type="entry name" value="DUF4817"/>
    <property type="match status" value="1"/>
</dbReference>
<name>A0AAV7JI06_9METZ</name>
<accession>A0AAV7JI06</accession>
<dbReference type="GO" id="GO:0003676">
    <property type="term" value="F:nucleic acid binding"/>
    <property type="evidence" value="ECO:0007669"/>
    <property type="project" value="InterPro"/>
</dbReference>
<dbReference type="PANTHER" id="PTHR47326:SF1">
    <property type="entry name" value="HTH PSQ-TYPE DOMAIN-CONTAINING PROTEIN"/>
    <property type="match status" value="1"/>
</dbReference>
<reference evidence="2 3" key="1">
    <citation type="journal article" date="2023" name="BMC Biol.">
        <title>The compact genome of the sponge Oopsacas minuta (Hexactinellida) is lacking key metazoan core genes.</title>
        <authorList>
            <person name="Santini S."/>
            <person name="Schenkelaars Q."/>
            <person name="Jourda C."/>
            <person name="Duchesne M."/>
            <person name="Belahbib H."/>
            <person name="Rocher C."/>
            <person name="Selva M."/>
            <person name="Riesgo A."/>
            <person name="Vervoort M."/>
            <person name="Leys S.P."/>
            <person name="Kodjabachian L."/>
            <person name="Le Bivic A."/>
            <person name="Borchiellini C."/>
            <person name="Claverie J.M."/>
            <person name="Renard E."/>
        </authorList>
    </citation>
    <scope>NUCLEOTIDE SEQUENCE [LARGE SCALE GENOMIC DNA]</scope>
    <source>
        <strain evidence="2">SPO-2</strain>
    </source>
</reference>
<evidence type="ECO:0000313" key="3">
    <source>
        <dbReference type="Proteomes" id="UP001165289"/>
    </source>
</evidence>
<dbReference type="EMBL" id="JAKMXF010000332">
    <property type="protein sequence ID" value="KAI6648080.1"/>
    <property type="molecule type" value="Genomic_DNA"/>
</dbReference>
<dbReference type="InterPro" id="IPR036397">
    <property type="entry name" value="RNaseH_sf"/>
</dbReference>
<keyword evidence="3" id="KW-1185">Reference proteome</keyword>
<gene>
    <name evidence="2" type="ORF">LOD99_11889</name>
</gene>
<feature type="domain" description="DUF4817" evidence="1">
    <location>
        <begin position="7"/>
        <end position="58"/>
    </location>
</feature>
<comment type="caution">
    <text evidence="2">The sequence shown here is derived from an EMBL/GenBank/DDBJ whole genome shotgun (WGS) entry which is preliminary data.</text>
</comment>
<protein>
    <recommendedName>
        <fullName evidence="1">DUF4817 domain-containing protein</fullName>
    </recommendedName>
</protein>
<dbReference type="PANTHER" id="PTHR47326">
    <property type="entry name" value="TRANSPOSABLE ELEMENT TC3 TRANSPOSASE-LIKE PROTEIN"/>
    <property type="match status" value="1"/>
</dbReference>
<proteinExistence type="predicted"/>
<evidence type="ECO:0000259" key="1">
    <source>
        <dbReference type="Pfam" id="PF16087"/>
    </source>
</evidence>